<proteinExistence type="predicted"/>
<dbReference type="Proteomes" id="UP000234474">
    <property type="component" value="Unassembled WGS sequence"/>
</dbReference>
<protein>
    <submittedName>
        <fullName evidence="1">Uncharacterized protein</fullName>
    </submittedName>
</protein>
<dbReference type="RefSeq" id="XP_024681842.1">
    <property type="nucleotide sequence ID" value="XM_024830035.1"/>
</dbReference>
<dbReference type="AlphaFoldDB" id="A0A2I1C6J2"/>
<reference evidence="2" key="1">
    <citation type="journal article" date="2018" name="Proc. Natl. Acad. Sci. U.S.A.">
        <title>Linking secondary metabolites to gene clusters through genome sequencing of six diverse Aspergillus species.</title>
        <authorList>
            <person name="Kaerboelling I."/>
            <person name="Vesth T.C."/>
            <person name="Frisvad J.C."/>
            <person name="Nybo J.L."/>
            <person name="Theobald S."/>
            <person name="Kuo A."/>
            <person name="Bowyer P."/>
            <person name="Matsuda Y."/>
            <person name="Mondo S."/>
            <person name="Lyhne E.K."/>
            <person name="Kogle M.E."/>
            <person name="Clum A."/>
            <person name="Lipzen A."/>
            <person name="Salamov A."/>
            <person name="Ngan C.Y."/>
            <person name="Daum C."/>
            <person name="Chiniquy J."/>
            <person name="Barry K."/>
            <person name="LaButti K."/>
            <person name="Haridas S."/>
            <person name="Simmons B.A."/>
            <person name="Magnuson J.K."/>
            <person name="Mortensen U.H."/>
            <person name="Larsen T.O."/>
            <person name="Grigoriev I.V."/>
            <person name="Baker S.E."/>
            <person name="Andersen M.R."/>
        </authorList>
    </citation>
    <scope>NUCLEOTIDE SEQUENCE [LARGE SCALE GENOMIC DNA]</scope>
    <source>
        <strain evidence="2">IBT 16806</strain>
    </source>
</reference>
<dbReference type="OrthoDB" id="10276549at2759"/>
<dbReference type="OMA" id="NDVYGSI"/>
<organism evidence="1 2">
    <name type="scientific">Aspergillus novofumigatus (strain IBT 16806)</name>
    <dbReference type="NCBI Taxonomy" id="1392255"/>
    <lineage>
        <taxon>Eukaryota</taxon>
        <taxon>Fungi</taxon>
        <taxon>Dikarya</taxon>
        <taxon>Ascomycota</taxon>
        <taxon>Pezizomycotina</taxon>
        <taxon>Eurotiomycetes</taxon>
        <taxon>Eurotiomycetidae</taxon>
        <taxon>Eurotiales</taxon>
        <taxon>Aspergillaceae</taxon>
        <taxon>Aspergillus</taxon>
        <taxon>Aspergillus subgen. Fumigati</taxon>
    </lineage>
</organism>
<gene>
    <name evidence="1" type="ORF">P174DRAFT_461679</name>
</gene>
<evidence type="ECO:0000313" key="2">
    <source>
        <dbReference type="Proteomes" id="UP000234474"/>
    </source>
</evidence>
<name>A0A2I1C6J2_ASPN1</name>
<comment type="caution">
    <text evidence="1">The sequence shown here is derived from an EMBL/GenBank/DDBJ whole genome shotgun (WGS) entry which is preliminary data.</text>
</comment>
<accession>A0A2I1C6J2</accession>
<dbReference type="GeneID" id="36537361"/>
<sequence>MAVLQSAIGCRRGDFIRDQYDKDAYPKWSDIQLAVRGLINPDSIINDVYGSIILWFTKAHK</sequence>
<dbReference type="EMBL" id="MSZS01000005">
    <property type="protein sequence ID" value="PKX93247.1"/>
    <property type="molecule type" value="Genomic_DNA"/>
</dbReference>
<dbReference type="VEuPathDB" id="FungiDB:P174DRAFT_461679"/>
<evidence type="ECO:0000313" key="1">
    <source>
        <dbReference type="EMBL" id="PKX93247.1"/>
    </source>
</evidence>
<keyword evidence="2" id="KW-1185">Reference proteome</keyword>